<keyword evidence="4" id="KW-1185">Reference proteome</keyword>
<dbReference type="EMBL" id="CP029352">
    <property type="protein sequence ID" value="AWK84926.1"/>
    <property type="molecule type" value="Genomic_DNA"/>
</dbReference>
<dbReference type="InterPro" id="IPR012334">
    <property type="entry name" value="Pectin_lyas_fold"/>
</dbReference>
<gene>
    <name evidence="3" type="ORF">DEW08_00895</name>
</gene>
<evidence type="ECO:0000256" key="1">
    <source>
        <dbReference type="SAM" id="MobiDB-lite"/>
    </source>
</evidence>
<organism evidence="3 4">
    <name type="scientific">Azospirillum thermophilum</name>
    <dbReference type="NCBI Taxonomy" id="2202148"/>
    <lineage>
        <taxon>Bacteria</taxon>
        <taxon>Pseudomonadati</taxon>
        <taxon>Pseudomonadota</taxon>
        <taxon>Alphaproteobacteria</taxon>
        <taxon>Rhodospirillales</taxon>
        <taxon>Azospirillaceae</taxon>
        <taxon>Azospirillum</taxon>
    </lineage>
</organism>
<dbReference type="SUPFAM" id="SSF51126">
    <property type="entry name" value="Pectin lyase-like"/>
    <property type="match status" value="1"/>
</dbReference>
<feature type="signal peptide" evidence="2">
    <location>
        <begin position="1"/>
        <end position="49"/>
    </location>
</feature>
<dbReference type="KEGG" id="azz:DEW08_00895"/>
<sequence>MVRKDQRRAAAPRHGACHLAASWRRVLMRSTALCPLIILAMAAGGPAQAQQAPASNLIVPDGRTATRLDVQGSKTDITTGTVNAGIGFNSFSQFQVGAGNTANLHLAPGTDHLVNIVRNGPAVVDGILNGYREGRIDGHVVFASPQGFVVGASGTVNVGALTVVTPPADYLDRAVGPNGAVDPALAQQLVTGSTPISPGGLVAVRGKINAPGGARLKGKRVEVAGSVKTGPQAALDPAFVAAVNTQGLAAGAGIVERNGAIEIVAEDDVALSGHLAADGGTGPAGAVHAAREVKITAGRDIAVAGTAAVTANANRDGATGGTVNLYARRDSKVEAGARIEAKGGRGGRGGFIEVSAAKTSELAGGSFDASAAGGTAGAVLFDPADLTVSRSIAVAGDVTLTADNSIVVAPGVTISSRNAVNGQSVGNSGTISLTAPNIRVSAGALLDASANNGFAGGDIRLIARSAGEAQMGRLTSATNISVAGTLRGANITLSAISTVKVEHTDGNLMLSGEAIGGDMPGLTAGLLAGQGSAGVSILGGAVISGTGNVTLEAANVVSVKEKAYNDEGSPVNVTALYGEAMASAETRIRAGATVGAGGTLTVRAANAVNLTVKAVSESSNESSYVDVTLAIGKADVRASAVIDSGASLSAGALNLLARNDGSFSVESNARAYDKGSIGMAAAMQYIDTDATAHLGASLTGASTVIVDAATTIKGLSTSAGTSAGTSSLGIFGTLGGDKARERIKGKFDQFQDAKDAVGTEGGDLSSPIKLGSAMALTVANQTVRADIEADPGYAAPSVAASKAIAVTGRLTVQGIHNKADSAAEAKGKDVTATLSAGIATGLYTNTNTAMVGQGVSLAAPVVGVGADTDLPLAVDVADILTWTKWDDFDTIKTRVMSLTDLPKMLTSYASATAQGKAEVNVGGAVNLFSLTNRTTAWVDDGARITTAPFTYDRTTRLETGWDAATGVSTYRTLTWADTVTVQARTAVTTIDIGGNISLSLQGTGGNEEGAAVGGATNIVTHRTTTNAGIGAGVVVDTLGGLWVKADTTNFLLAVSPTAGRGSGIGVNLILGLVTVGDATHASVSSETDIRATRVYVAADQAMNVWNAAGAFSMNKEASVGAAAAVNVLATDTVALVGDNGVYDPTERSAMSSGRRIRTQQLDVRALSDGVSGALAVAGTVTKNSNGSGKPEDDKADVEKKSGIGDKIKGLATSVKDKLVETFPGVVRVASEISAAIPSDPGGEPKPSDAQFGLAISGSGTVLLSAMNTRASVDGALVEKEEPWLKTNVQAVNNSFLLSLAGAGALTWSKSTSSQLNAAVAGAMAMSLSDNHTDAAITNSRIEKADSVLVQALNGGMNISIGLGLAVNNSSGESNLSGAGSVSVSLVRDTARAIIDGSTITGDPGNHANIDGAPGDYVNVTAYQRTDIGVGGGALFAGGKAGAGLAFTLAIVGDGIDAYGDPLNAAEAAIRSSTISAFDSVTVSALDVRRIGAGAAMGSAITENSAAGAFAHVDSAATNLAEIRESSVQATGAIAVLADGTASATLDHALAQDGKLATSADAFDFAGKTVDKNGLGSTIVSVAGVVQQGQNNVGLAYAGTSVRNRHSASIVTSTVTSSGGAVTVDARDSTLIVAAGMGAAVAQGSFAGLGTMTFNLVQNETTARIGSGFTEPGATVVAGTQVAARAKDATIIASTSGNVGYGGSIALGGAFSVNVLGSATVAEMARTIVTPGAGGLSVLADSSSQIWAAAIQGAFSKETALSGSGTGNNISNRLEATIRDVVADAPAANATVKVTDSSSIRSAAGAAAFSLNTAAVGAGLAVNRLGNTLAATVRGPDTNLAVRNLLVDAETRTEITTVAVGVAGTNMAAVAGSVATSILNTSVTAAIREGAVVTAENNVGVTASSIDRLDASGGGAGVALQYFGMGIGTAVNVVTGSTKAVIAEGATVTGKGQEPGDLLTVFDGGLTTALDLSRLDKTADTASRYAVTKMEGSTKKVGGVAVNAVSLQQVGSSAGSVGLAFNLIGSAALAASVSTNVLAGETLAQVDDSTVRGSNLDVLAGSQTYAASMVQGVAGGAGFSAAGAMQSTAFNRKTSATVTNSNVEVGGAAGIGATAAQASVAFNMGASVSLGGIAAGAIVTVFDALTEAYAGGSLIAADRIAINATSRNGLTAMGDTLSIGGIGVGGTLAVTHSTNRTHAYADAKDGNGMTLNARSLDIRADGDNHFLVQAVSASGGASAVAAMASVLYAGNETRAGLYNAWVYGAAPSSDVTVKAHDTLDVKAWAGALAVGGGSSVGVGANIVVGKSDVAAEIDGATLTDGIGAVTVTAQSDRSADVITLGGALDVDAGIGGSAALVLFGLGSAGDAYKVLDKDGQGTLTKAGGLSDTTALTTNNRSLSAQEKADIDARSHRNVAAAVTSGKANTTKARFDNSTLVGSGLYVSATDRTSTRNIVGGVGVGLSVGVGGAVGVTRVYNDVTAQSVGSSVLATTVDIRAGAGNLGDHAVDVIGIAGALGSVALGAAYADAAIDNRVTASLDAATGTGAGAVSVAAADDSTVSSKTYGAQLGLTAAGLSIARAGKDSAVQASVGGGSSRSVTGFNTLTVDAGESGAVIAESIAAAGGIGLSVTGSAAEARDRGKVAALIAADTAVVTGGAVSLHAHAAPDVRSHAIGANLSKVGMGASVALASLETQVTAATGDRSTITTPGAVTIAASAAPVSGRDSAHAEAYGGVGGLLLGANATDATARNSSAVRATTGTGSSITHGGLSVTATNTAVQTAKGLGVTVGGLLALGANLSTAESEMVTEVTLGTGSYRAVTGADGAVRAGTAVLLSAVGASTSIAESVAGTGGLIAGSASVATVKDDSRALTTIAGGSRKPDASPATLVEGSGVTAAAAHTATYRGHANSVQAAVAGMSGSLVENTLTADVGVVLGDNVRLYATRDAMVLDSRASVIQNNPLDRDGTPVSNAEGGAGGVVTGAAVASRTALNTQSRVEVGQGDELWAFGGAVLNGGKPLDINASTILSIADRAKLVTGGLIQMPEVSSTLTGSVSNAVSIGAGAHLNAIGNIGIGAYVDGTVTASALGKTYGLAGAISGTAKIGLTASQSVVVGPDADIWSWENASLAAGGRGDGSTGNRLHIAAYTDIYNGTPFAVKTDPYAESVVSSLNTMLLDERSKVRAVRDVRLTADQGDTDVYGSGNGTNPWLDLFGQKISDSKALLTATARMALRGVVDAGVLYDQSLVIDEAPNDPTRVVLTNGTNGWQAFATSGGVVDTDLRQRLQAFLTANPGQAAFYDHLLAGLPADQPYRAVVVSGLRAAPGNIVLRTSAMSDESRATLTAHGAPSIRIVNNSRHNLLLDGVHIADGSGGQVLFAGPLRRTGAPAGLTIVEDGKNQLPSVTILNTYDRTDAAPLLGLLGSVSNAHGAVTLENKSGDILQMGGMSALSLSVSAPRGSFTQRVDGIYQLGGVNLTQVVATDLANVGDLANLTRSLSILYQSSASRALDTPAFLAGSGLVTAGKVAIVADIIDVAGRIVSQQTYNYAVQFDRNDSALMATMNAARSAWLAGTGPRYTDITGTVLNGAALATAQYDAASDRILLKDIVSSTRSGGLPTANSVSTPGGTVRTVSLVGGGSVYLEGKIVNTLGSTFGPSGIEVQAGYGNLEVRNTTGRELVLGGIDVGGASTGRVTLVDRLKTDQQGRPLISMYEFTAGQGRTDYVGYDPARLTPVPVAGDTQQTRNLVYNPMAGAGFHYTYSAVAEVYRSGPELNDASVRWVSPWTKTFGPDLAVFTDPLGNSASALSQTHRTPGNGVDPIKYGLVDLQFWRRVGADAPINIRFTGNAAGNVTINSDANLIVGGDIRNGGGTTALSSSLGNVTSINNATITSQALAITAEKGVGLPGAALTVELTGNRLSAVAREGDIDLTVKAASLSAQIDAQTGNVRLTSNGEITGHDRAASGWGYDIHGRAVSLTTTGGGIGTGAAPLALLATERLDARATNGITLTQVQGDLKAGSIVSTGGDVKVVALNGSVTDANPVQIDVENQKRLAQVWKALNLTENRTETETVAAYQNHVKAQYQEYWNIRSVAYSGGHFDLTGRAHFFKTQAAGALGKSNPTDAEIAAWVQARYAELTGFFQQEVFEGAPLPAAFTTYDANWTYTLDHGSARYAAMTAGAQWKQSQLLYAVDAKAVTPVTGTSVRRGEPNLSGDNVTISAAQGAIGSPGAPVVIHVPVSGDFTITDAQAAALAGAAPGELTTVENADHSHTITIDSPNPLFVNATGLLRATALRDIVLSAPGTIRTDGITSTGNGDVKLTAGNGIQQVGTTDSISGSRIKLDGGSGSIGSLDNPLLVTGVSGWVDLATAAGDIAIARRTGDLVIGNAYAGGKLQLDARAGSILSEFDTSREAIHLQADSIDLTAANAIGDWTWRLSVGLGNGVLNARATRDVFIQSFADTLRIGNASTDMTLVLGAAKDMTVTGTITAPNVALDVKRALSLEAGAAITNTVHPLVIKAGSLSMAGGSRISSVQGVGLALSGGATIGQEGAPAATITAAGALDIGSGSGVVTLRGAGTTLKSTGNRVSMTLAGFDQGEGTAILARDSLTVTGTGGMALNGAMTGGDVTLAANTLSGTGALSAAGLLSLTSGGDARLTGGSLTAATVRLRSTGGAFDTGLATVSGTTVRIDAATALRVGGAVKASGAVTLAGDSLALDAAVTGATIGATAAGNGVVRGNLSGTNGVTLSAGGDLVVDTGIEVSSASGDVALSGRYLRLNHGSRVAGGTLTLTTTGTGANLGEGLGPVTLSARGAATLSFAGLTGLDGSITTGGGLMLTAAGGFGTADRSVLQSRSGDVSVTAASLALTGSTLSGKAVTLRGTAGDVALGSSTIQGETVVLEAKGALSSAGTVGATGQATLTAGGTLSTAAGAKVTGGSGDLTLSGASLTLGGDHAGRVVTLRGTSGAVTLDGTLTAATLDARAVGALTARRALAVGGAASLQGASVTLAGLSAATATIQATGAVTLAGAVAGTQGVTVSTTGDLVVDTGIEVSSASGDVALSGRYLRLNHGSRVAGGALTLTTTGAGANLGEGLGPVTLSARGAATLSFAGAAGLDGSLTAGDGLTLTAAGSFGTADRSVLQSRSGDVSVTAASLALTGSTLSGKAVTLRGTAGDVALGSSAVQGETVALEAKGALSSTGTVGATGQATLTAGSMALGGTVTGGNGVSLTAGDVLSTAAGAKVTGGSGDLTLSGASLTLGGDHAGRVVTLRGTSGAVTLDGTLTAATLDARAVGALTARRALAVGGAASLQGASVTLAGLSAATATIQATGAVTLAGAVAGTQGVTVSTTGDLVVDTGGEVSSASGDVALSGRYLRLNHGSRVAGGALTLTTTGAGANLGEGLGPVTLSARGAATLNFAGAAGLDGSLTAGDGLTLTAAGSFGMADKSVLQSRSGAVLVTARSMALGGGTVSGYRVTLRGTAGDVALGSSTVQGDLMVTVEAKGALSSTGTVSTTNLLAQTGGSLIALTGGSLALGGTVSGARVSATATDAVALTGAITGSISVNVTAGSTVTGAGGTAITGGSTVTVRGGSLALDGGLEAKTITLGSTSGDVTLGGTLTATTLTARAAGALTAHRALAVGGTATLQGASVTLAGLSATTAAIQATGPVAPAGARVVRIAGLAAATLDLSGGVVTIDAARVTRATINADRLRINDMEVGDGVILRSGDIVATLRQAAGAAADGRDLSLHIDGLDRGAGSAAMRITAVAVAGELSRLRTVVFDTTAARVRFQNSDVAGTMRLNAAGVGLWMDNADGTPVAVDRQYHAPNGMFDLAVDNGAVTTTAARIVRPAPSPAPVESGRTSAVPPADLGSLASRMVSSATAAAAIPSDTPAGTRPAFAPGGAPGAFFNAGLPAGGPAAPVVSLAAGTTLGVNLGGLEYGRPGAGAAGQEPGAGRSVAAPGQDQGMQPSARQPEEPAAGVMTGGSANGNGEKRRTAAETSQPDADRESSAGNSSNPKSERDGV</sequence>
<dbReference type="InterPro" id="IPR011050">
    <property type="entry name" value="Pectin_lyase_fold/virulence"/>
</dbReference>
<reference evidence="4" key="1">
    <citation type="submission" date="2018-05" db="EMBL/GenBank/DDBJ databases">
        <title>Azospirillum thermophila sp. nov., a novel isolated from hot spring.</title>
        <authorList>
            <person name="Zhao Z."/>
        </authorList>
    </citation>
    <scope>NUCLEOTIDE SEQUENCE [LARGE SCALE GENOMIC DNA]</scope>
    <source>
        <strain evidence="4">CFH 70021</strain>
    </source>
</reference>
<protein>
    <submittedName>
        <fullName evidence="3">Uncharacterized protein</fullName>
    </submittedName>
</protein>
<dbReference type="PROSITE" id="PS00141">
    <property type="entry name" value="ASP_PROTEASE"/>
    <property type="match status" value="1"/>
</dbReference>
<accession>A0A2S2CKE7</accession>
<dbReference type="GO" id="GO:0006508">
    <property type="term" value="P:proteolysis"/>
    <property type="evidence" value="ECO:0007669"/>
    <property type="project" value="InterPro"/>
</dbReference>
<feature type="chain" id="PRO_5015577218" evidence="2">
    <location>
        <begin position="50"/>
        <end position="6016"/>
    </location>
</feature>
<evidence type="ECO:0000256" key="2">
    <source>
        <dbReference type="SAM" id="SignalP"/>
    </source>
</evidence>
<dbReference type="InterPro" id="IPR001969">
    <property type="entry name" value="Aspartic_peptidase_AS"/>
</dbReference>
<proteinExistence type="predicted"/>
<dbReference type="GO" id="GO:0004190">
    <property type="term" value="F:aspartic-type endopeptidase activity"/>
    <property type="evidence" value="ECO:0007669"/>
    <property type="project" value="InterPro"/>
</dbReference>
<keyword evidence="2" id="KW-0732">Signal</keyword>
<name>A0A2S2CKE7_9PROT</name>
<evidence type="ECO:0000313" key="3">
    <source>
        <dbReference type="EMBL" id="AWK84926.1"/>
    </source>
</evidence>
<dbReference type="NCBIfam" id="NF012204">
    <property type="entry name" value="adhes_FxxPxG"/>
    <property type="match status" value="1"/>
</dbReference>
<dbReference type="Proteomes" id="UP000245629">
    <property type="component" value="Chromosome 1"/>
</dbReference>
<feature type="region of interest" description="Disordered" evidence="1">
    <location>
        <begin position="5936"/>
        <end position="6016"/>
    </location>
</feature>
<dbReference type="Gene3D" id="2.160.20.10">
    <property type="entry name" value="Single-stranded right-handed beta-helix, Pectin lyase-like"/>
    <property type="match status" value="2"/>
</dbReference>
<evidence type="ECO:0000313" key="4">
    <source>
        <dbReference type="Proteomes" id="UP000245629"/>
    </source>
</evidence>
<dbReference type="OrthoDB" id="6721845at2"/>